<sequence>MIIVDKRRVACSLALLASWNRRTATSTGICRVAAFSPSLPLRLSSYRYLASTSVAMSEVTEVDIATNLEEVRQRVAKACDSAGRDASKVRLVAVSKTKPLNLLRDAYNSGQRAFGENYAQELVEKAKQFGDDGLEGLEWHFIGGLQSNKAAMLVKSVVPYGKLTIETVSTLKVAKKLDNAMSANFDGQVLSIFVQINTSGEESKSGVQPNEAAALCKQIVDECEHLELKGVMTIGAPGDVDCLESLVACRDDVAAELGIDKDTLEVSMGMSGDFEVAIAKGSTNVRVGSTIFGARDYSNNKA</sequence>
<keyword evidence="1 2" id="KW-0663">Pyridoxal phosphate</keyword>
<proteinExistence type="inferred from homology"/>
<reference evidence="5" key="1">
    <citation type="submission" date="2021-01" db="EMBL/GenBank/DDBJ databases">
        <authorList>
            <person name="Corre E."/>
            <person name="Pelletier E."/>
            <person name="Niang G."/>
            <person name="Scheremetjew M."/>
            <person name="Finn R."/>
            <person name="Kale V."/>
            <person name="Holt S."/>
            <person name="Cochrane G."/>
            <person name="Meng A."/>
            <person name="Brown T."/>
            <person name="Cohen L."/>
        </authorList>
    </citation>
    <scope>NUCLEOTIDE SEQUENCE</scope>
    <source>
        <strain evidence="5">CCMP3328</strain>
    </source>
</reference>
<organism evidence="5">
    <name type="scientific">Craspedostauros australis</name>
    <dbReference type="NCBI Taxonomy" id="1486917"/>
    <lineage>
        <taxon>Eukaryota</taxon>
        <taxon>Sar</taxon>
        <taxon>Stramenopiles</taxon>
        <taxon>Ochrophyta</taxon>
        <taxon>Bacillariophyta</taxon>
        <taxon>Bacillariophyceae</taxon>
        <taxon>Bacillariophycidae</taxon>
        <taxon>Naviculales</taxon>
        <taxon>Naviculaceae</taxon>
        <taxon>Craspedostauros</taxon>
    </lineage>
</organism>
<dbReference type="InterPro" id="IPR029066">
    <property type="entry name" value="PLP-binding_barrel"/>
</dbReference>
<evidence type="ECO:0000313" key="5">
    <source>
        <dbReference type="EMBL" id="CAD8329998.1"/>
    </source>
</evidence>
<feature type="domain" description="Alanine racemase N-terminal" evidence="4">
    <location>
        <begin position="67"/>
        <end position="295"/>
    </location>
</feature>
<dbReference type="PROSITE" id="PS01211">
    <property type="entry name" value="UPF0001"/>
    <property type="match status" value="1"/>
</dbReference>
<dbReference type="Pfam" id="PF01168">
    <property type="entry name" value="Ala_racemase_N"/>
    <property type="match status" value="1"/>
</dbReference>
<dbReference type="PANTHER" id="PTHR10146:SF14">
    <property type="entry name" value="PYRIDOXAL PHOSPHATE HOMEOSTASIS PROTEIN"/>
    <property type="match status" value="1"/>
</dbReference>
<dbReference type="NCBIfam" id="TIGR00044">
    <property type="entry name" value="YggS family pyridoxal phosphate-dependent enzyme"/>
    <property type="match status" value="1"/>
</dbReference>
<evidence type="ECO:0000259" key="4">
    <source>
        <dbReference type="Pfam" id="PF01168"/>
    </source>
</evidence>
<dbReference type="PANTHER" id="PTHR10146">
    <property type="entry name" value="PROLINE SYNTHETASE CO-TRANSCRIBED BACTERIAL HOMOLOG PROTEIN"/>
    <property type="match status" value="1"/>
</dbReference>
<accession>A0A7R9ZJB5</accession>
<dbReference type="AlphaFoldDB" id="A0A7R9ZJB5"/>
<evidence type="ECO:0000256" key="3">
    <source>
        <dbReference type="RuleBase" id="RU004514"/>
    </source>
</evidence>
<name>A0A7R9ZJB5_9STRA</name>
<evidence type="ECO:0000256" key="2">
    <source>
        <dbReference type="HAMAP-Rule" id="MF_03225"/>
    </source>
</evidence>
<dbReference type="InterPro" id="IPR011078">
    <property type="entry name" value="PyrdxlP_homeostasis"/>
</dbReference>
<dbReference type="EMBL" id="HBEF01003317">
    <property type="protein sequence ID" value="CAD8329998.1"/>
    <property type="molecule type" value="Transcribed_RNA"/>
</dbReference>
<dbReference type="CDD" id="cd06822">
    <property type="entry name" value="PLPDE_III_YBL036c_euk"/>
    <property type="match status" value="1"/>
</dbReference>
<gene>
    <name evidence="5" type="ORF">CAUS1442_LOCUS2096</name>
</gene>
<dbReference type="GO" id="GO:0030170">
    <property type="term" value="F:pyridoxal phosphate binding"/>
    <property type="evidence" value="ECO:0007669"/>
    <property type="project" value="UniProtKB-UniRule"/>
</dbReference>
<dbReference type="FunFam" id="3.20.20.10:FF:000018">
    <property type="entry name" value="Pyridoxal phosphate homeostasis protein"/>
    <property type="match status" value="1"/>
</dbReference>
<dbReference type="HAMAP" id="MF_02087">
    <property type="entry name" value="PLP_homeostasis"/>
    <property type="match status" value="1"/>
</dbReference>
<evidence type="ECO:0000256" key="1">
    <source>
        <dbReference type="ARBA" id="ARBA00022898"/>
    </source>
</evidence>
<dbReference type="Gene3D" id="3.20.20.10">
    <property type="entry name" value="Alanine racemase"/>
    <property type="match status" value="1"/>
</dbReference>
<protein>
    <recommendedName>
        <fullName evidence="2">Pyridoxal phosphate homeostasis protein</fullName>
        <shortName evidence="2">PLP homeostasis protein</shortName>
    </recommendedName>
</protein>
<comment type="function">
    <text evidence="2">Pyridoxal 5'-phosphate (PLP)-binding protein, which may be involved in intracellular homeostatic regulation of pyridoxal 5'-phosphate (PLP), the active form of vitamin B6.</text>
</comment>
<feature type="modified residue" description="N6-(pyridoxal phosphate)lysine" evidence="2">
    <location>
        <position position="96"/>
    </location>
</feature>
<dbReference type="InterPro" id="IPR001608">
    <property type="entry name" value="Ala_racemase_N"/>
</dbReference>
<dbReference type="SUPFAM" id="SSF51419">
    <property type="entry name" value="PLP-binding barrel"/>
    <property type="match status" value="1"/>
</dbReference>
<comment type="similarity">
    <text evidence="2 3">Belongs to the pyridoxal phosphate-binding protein YggS/PROSC family.</text>
</comment>